<accession>A0ABN7WMJ2</accession>
<reference evidence="2 3" key="1">
    <citation type="submission" date="2021-06" db="EMBL/GenBank/DDBJ databases">
        <authorList>
            <person name="Kallberg Y."/>
            <person name="Tangrot J."/>
            <person name="Rosling A."/>
        </authorList>
    </citation>
    <scope>NUCLEOTIDE SEQUENCE [LARGE SCALE GENOMIC DNA]</scope>
    <source>
        <strain evidence="2 3">120-4 pot B 10/14</strain>
    </source>
</reference>
<proteinExistence type="predicted"/>
<evidence type="ECO:0000313" key="2">
    <source>
        <dbReference type="EMBL" id="CAG8836073.1"/>
    </source>
</evidence>
<dbReference type="EMBL" id="CAJVQB010052790">
    <property type="protein sequence ID" value="CAG8836073.1"/>
    <property type="molecule type" value="Genomic_DNA"/>
</dbReference>
<feature type="non-terminal residue" evidence="2">
    <location>
        <position position="1"/>
    </location>
</feature>
<name>A0ABN7WMJ2_GIGMA</name>
<dbReference type="Proteomes" id="UP000789901">
    <property type="component" value="Unassembled WGS sequence"/>
</dbReference>
<organism evidence="2 3">
    <name type="scientific">Gigaspora margarita</name>
    <dbReference type="NCBI Taxonomy" id="4874"/>
    <lineage>
        <taxon>Eukaryota</taxon>
        <taxon>Fungi</taxon>
        <taxon>Fungi incertae sedis</taxon>
        <taxon>Mucoromycota</taxon>
        <taxon>Glomeromycotina</taxon>
        <taxon>Glomeromycetes</taxon>
        <taxon>Diversisporales</taxon>
        <taxon>Gigasporaceae</taxon>
        <taxon>Gigaspora</taxon>
    </lineage>
</organism>
<protein>
    <submittedName>
        <fullName evidence="2">34078_t:CDS:1</fullName>
    </submittedName>
</protein>
<comment type="caution">
    <text evidence="2">The sequence shown here is derived from an EMBL/GenBank/DDBJ whole genome shotgun (WGS) entry which is preliminary data.</text>
</comment>
<gene>
    <name evidence="2" type="ORF">GMARGA_LOCUS32857</name>
</gene>
<evidence type="ECO:0000256" key="1">
    <source>
        <dbReference type="SAM" id="MobiDB-lite"/>
    </source>
</evidence>
<feature type="region of interest" description="Disordered" evidence="1">
    <location>
        <begin position="32"/>
        <end position="54"/>
    </location>
</feature>
<evidence type="ECO:0000313" key="3">
    <source>
        <dbReference type="Proteomes" id="UP000789901"/>
    </source>
</evidence>
<keyword evidence="3" id="KW-1185">Reference proteome</keyword>
<sequence length="54" mass="5835">VIGKSVDFFYLTRSQQLIKTNQQVIAPAHGSSKNTLQIGDTTNNINDATASEKA</sequence>